<dbReference type="Pfam" id="PF03171">
    <property type="entry name" value="2OG-FeII_Oxy"/>
    <property type="match status" value="1"/>
</dbReference>
<dbReference type="EMBL" id="JADCNM010000002">
    <property type="protein sequence ID" value="KAG0493731.1"/>
    <property type="molecule type" value="Genomic_DNA"/>
</dbReference>
<accession>A0A835RKD2</accession>
<dbReference type="Proteomes" id="UP000639772">
    <property type="component" value="Unassembled WGS sequence"/>
</dbReference>
<dbReference type="SUPFAM" id="SSF51197">
    <property type="entry name" value="Clavaminate synthase-like"/>
    <property type="match status" value="1"/>
</dbReference>
<proteinExistence type="inferred from homology"/>
<gene>
    <name evidence="7" type="ORF">HPP92_004725</name>
</gene>
<comment type="caution">
    <text evidence="7">The sequence shown here is derived from an EMBL/GenBank/DDBJ whole genome shotgun (WGS) entry which is preliminary data.</text>
</comment>
<organism evidence="7 8">
    <name type="scientific">Vanilla planifolia</name>
    <name type="common">Vanilla</name>
    <dbReference type="NCBI Taxonomy" id="51239"/>
    <lineage>
        <taxon>Eukaryota</taxon>
        <taxon>Viridiplantae</taxon>
        <taxon>Streptophyta</taxon>
        <taxon>Embryophyta</taxon>
        <taxon>Tracheophyta</taxon>
        <taxon>Spermatophyta</taxon>
        <taxon>Magnoliopsida</taxon>
        <taxon>Liliopsida</taxon>
        <taxon>Asparagales</taxon>
        <taxon>Orchidaceae</taxon>
        <taxon>Vanilloideae</taxon>
        <taxon>Vanilleae</taxon>
        <taxon>Vanilla</taxon>
    </lineage>
</organism>
<keyword evidence="3" id="KW-0560">Oxidoreductase</keyword>
<evidence type="ECO:0000259" key="5">
    <source>
        <dbReference type="Pfam" id="PF03171"/>
    </source>
</evidence>
<evidence type="ECO:0000313" key="7">
    <source>
        <dbReference type="EMBL" id="KAG0493731.1"/>
    </source>
</evidence>
<dbReference type="OrthoDB" id="288590at2759"/>
<evidence type="ECO:0000259" key="6">
    <source>
        <dbReference type="Pfam" id="PF14226"/>
    </source>
</evidence>
<evidence type="ECO:0000256" key="3">
    <source>
        <dbReference type="ARBA" id="ARBA00023002"/>
    </source>
</evidence>
<dbReference type="Pfam" id="PF14226">
    <property type="entry name" value="DIOX_N"/>
    <property type="match status" value="1"/>
</dbReference>
<evidence type="ECO:0000256" key="1">
    <source>
        <dbReference type="ARBA" id="ARBA00008056"/>
    </source>
</evidence>
<dbReference type="GO" id="GO:0046872">
    <property type="term" value="F:metal ion binding"/>
    <property type="evidence" value="ECO:0007669"/>
    <property type="project" value="UniProtKB-KW"/>
</dbReference>
<feature type="domain" description="Isopenicillin N synthase-like Fe(2+) 2OG dioxygenase" evidence="5">
    <location>
        <begin position="115"/>
        <end position="163"/>
    </location>
</feature>
<dbReference type="InterPro" id="IPR027443">
    <property type="entry name" value="IPNS-like_sf"/>
</dbReference>
<sequence length="206" mass="22071">MPPLKSLPDLHPPSAAAAAPLRSQYLRDIPILDLASPDKSQVAAQIGLACQIYGFFQVVNHGIEEELIRRMVGGRRRCTTERTISASTAIRSRSIFRFGCLSLRLSGAAHGNQLLPQVSRTELTYGLPAHTDPNALTILLQEPHVVGLHVLRDGEWTAVDPRQAPSSSTSAISFRRSAMGGTKSVASGGGEFREGEDVGGVLLLPV</sequence>
<evidence type="ECO:0000313" key="8">
    <source>
        <dbReference type="Proteomes" id="UP000639772"/>
    </source>
</evidence>
<dbReference type="AlphaFoldDB" id="A0A835RKD2"/>
<evidence type="ECO:0000256" key="2">
    <source>
        <dbReference type="ARBA" id="ARBA00022723"/>
    </source>
</evidence>
<feature type="domain" description="Non-haem dioxygenase N-terminal" evidence="6">
    <location>
        <begin position="29"/>
        <end position="72"/>
    </location>
</feature>
<comment type="similarity">
    <text evidence="1">Belongs to the iron/ascorbate-dependent oxidoreductase family.</text>
</comment>
<keyword evidence="2" id="KW-0479">Metal-binding</keyword>
<dbReference type="GO" id="GO:0016491">
    <property type="term" value="F:oxidoreductase activity"/>
    <property type="evidence" value="ECO:0007669"/>
    <property type="project" value="UniProtKB-KW"/>
</dbReference>
<dbReference type="PANTHER" id="PTHR10209:SF751">
    <property type="entry name" value="OS06G0255100 PROTEIN"/>
    <property type="match status" value="1"/>
</dbReference>
<keyword evidence="4" id="KW-0408">Iron</keyword>
<dbReference type="InterPro" id="IPR044861">
    <property type="entry name" value="IPNS-like_FE2OG_OXY"/>
</dbReference>
<dbReference type="InterPro" id="IPR026992">
    <property type="entry name" value="DIOX_N"/>
</dbReference>
<dbReference type="Gene3D" id="2.60.120.330">
    <property type="entry name" value="B-lactam Antibiotic, Isopenicillin N Synthase, Chain"/>
    <property type="match status" value="2"/>
</dbReference>
<reference evidence="7 8" key="1">
    <citation type="journal article" date="2020" name="Nat. Food">
        <title>A phased Vanilla planifolia genome enables genetic improvement of flavour and production.</title>
        <authorList>
            <person name="Hasing T."/>
            <person name="Tang H."/>
            <person name="Brym M."/>
            <person name="Khazi F."/>
            <person name="Huang T."/>
            <person name="Chambers A.H."/>
        </authorList>
    </citation>
    <scope>NUCLEOTIDE SEQUENCE [LARGE SCALE GENOMIC DNA]</scope>
    <source>
        <tissue evidence="7">Leaf</tissue>
    </source>
</reference>
<protein>
    <submittedName>
        <fullName evidence="7">Uncharacterized protein</fullName>
    </submittedName>
</protein>
<dbReference type="PANTHER" id="PTHR10209">
    <property type="entry name" value="OXIDOREDUCTASE, 2OG-FE II OXYGENASE FAMILY PROTEIN"/>
    <property type="match status" value="1"/>
</dbReference>
<name>A0A835RKD2_VANPL</name>
<evidence type="ECO:0000256" key="4">
    <source>
        <dbReference type="ARBA" id="ARBA00023004"/>
    </source>
</evidence>